<dbReference type="RefSeq" id="WP_343163018.1">
    <property type="nucleotide sequence ID" value="NZ_JBHRSV010000028.1"/>
</dbReference>
<dbReference type="InterPro" id="IPR001107">
    <property type="entry name" value="Band_7"/>
</dbReference>
<dbReference type="Proteomes" id="UP001595379">
    <property type="component" value="Unassembled WGS sequence"/>
</dbReference>
<comment type="subunit">
    <text evidence="6">HflC and HflK may interact to form a multimeric complex.</text>
</comment>
<dbReference type="InterPro" id="IPR036013">
    <property type="entry name" value="Band_7/SPFH_dom_sf"/>
</dbReference>
<feature type="compositionally biased region" description="Gly residues" evidence="7">
    <location>
        <begin position="36"/>
        <end position="46"/>
    </location>
</feature>
<dbReference type="Gene3D" id="3.30.479.30">
    <property type="entry name" value="Band 7 domain"/>
    <property type="match status" value="1"/>
</dbReference>
<dbReference type="Pfam" id="PF12221">
    <property type="entry name" value="HflK_N"/>
    <property type="match status" value="1"/>
</dbReference>
<feature type="compositionally biased region" description="Gly residues" evidence="7">
    <location>
        <begin position="7"/>
        <end position="25"/>
    </location>
</feature>
<evidence type="ECO:0000259" key="8">
    <source>
        <dbReference type="SMART" id="SM00244"/>
    </source>
</evidence>
<dbReference type="PANTHER" id="PTHR43327">
    <property type="entry name" value="STOMATIN-LIKE PROTEIN 2, MITOCHONDRIAL"/>
    <property type="match status" value="1"/>
</dbReference>
<evidence type="ECO:0000313" key="9">
    <source>
        <dbReference type="EMBL" id="MFC2927027.1"/>
    </source>
</evidence>
<keyword evidence="4" id="KW-1133">Transmembrane helix</keyword>
<dbReference type="SMART" id="SM00244">
    <property type="entry name" value="PHB"/>
    <property type="match status" value="1"/>
</dbReference>
<comment type="caution">
    <text evidence="9">The sequence shown here is derived from an EMBL/GenBank/DDBJ whole genome shotgun (WGS) entry which is preliminary data.</text>
</comment>
<sequence length="394" mass="42022">MPWNDNSGGGGSGGPWGNGSGGGGNRNNNNNNPWGRPGGQGGGGGNNQQPPDLDELVERMQASIARMFGGGGGRKAGGGGSGSGGKGGGLAGTLIIAGLVGFAVIFWPGRAFYTVEPEEAGVVMRFGNYVRTTEPGLHVKLPWPIETVELPQVTQTHTIEIGSNNRGESEMLTRDENIVDIAFTVQWRVDLSSPDGIRNYVFNVRDPEGTVRAVAESAIREVVGTSDLQPIITTARAEVSQRTRELMQTALDEYGAGIQVLQVNLQRSQAPQSVIDAFRDVDAAAQDAERARLNATAHANEVLPRARGTAARLVQEAEAYRDSVIAEAQGEADRFVAVYEEYAQAPEVTRRRMFLETMEVVIGRSDLIILDGNGGAVPYLPLDQLGRQRGEANQ</sequence>
<feature type="domain" description="Band 7" evidence="8">
    <location>
        <begin position="110"/>
        <end position="282"/>
    </location>
</feature>
<evidence type="ECO:0000313" key="10">
    <source>
        <dbReference type="Proteomes" id="UP001595379"/>
    </source>
</evidence>
<comment type="subcellular location">
    <subcellularLocation>
        <location evidence="1">Membrane</location>
        <topology evidence="1">Single-pass membrane protein</topology>
    </subcellularLocation>
</comment>
<protein>
    <recommendedName>
        <fullName evidence="6">Protein HflK</fullName>
    </recommendedName>
</protein>
<evidence type="ECO:0000256" key="4">
    <source>
        <dbReference type="ARBA" id="ARBA00022989"/>
    </source>
</evidence>
<feature type="region of interest" description="Disordered" evidence="7">
    <location>
        <begin position="1"/>
        <end position="52"/>
    </location>
</feature>
<comment type="similarity">
    <text evidence="2 6">Belongs to the band 7/mec-2 family. HflK subfamily.</text>
</comment>
<dbReference type="EMBL" id="JBHRSV010000028">
    <property type="protein sequence ID" value="MFC2927027.1"/>
    <property type="molecule type" value="Genomic_DNA"/>
</dbReference>
<evidence type="ECO:0000256" key="3">
    <source>
        <dbReference type="ARBA" id="ARBA00022692"/>
    </source>
</evidence>
<keyword evidence="3" id="KW-0812">Transmembrane</keyword>
<keyword evidence="9" id="KW-0378">Hydrolase</keyword>
<evidence type="ECO:0000256" key="7">
    <source>
        <dbReference type="SAM" id="MobiDB-lite"/>
    </source>
</evidence>
<dbReference type="InterPro" id="IPR010201">
    <property type="entry name" value="HflK"/>
</dbReference>
<dbReference type="PANTHER" id="PTHR43327:SF2">
    <property type="entry name" value="MODULATOR OF FTSH PROTEASE HFLK"/>
    <property type="match status" value="1"/>
</dbReference>
<accession>A0ABV7A0C6</accession>
<comment type="function">
    <text evidence="6">HflC and HflK could encode or regulate a protease.</text>
</comment>
<evidence type="ECO:0000256" key="1">
    <source>
        <dbReference type="ARBA" id="ARBA00004167"/>
    </source>
</evidence>
<dbReference type="InterPro" id="IPR020980">
    <property type="entry name" value="Membrane_HflK_N"/>
</dbReference>
<keyword evidence="9" id="KW-0645">Protease</keyword>
<evidence type="ECO:0000256" key="2">
    <source>
        <dbReference type="ARBA" id="ARBA00006971"/>
    </source>
</evidence>
<reference evidence="10" key="1">
    <citation type="journal article" date="2019" name="Int. J. Syst. Evol. Microbiol.">
        <title>The Global Catalogue of Microorganisms (GCM) 10K type strain sequencing project: providing services to taxonomists for standard genome sequencing and annotation.</title>
        <authorList>
            <consortium name="The Broad Institute Genomics Platform"/>
            <consortium name="The Broad Institute Genome Sequencing Center for Infectious Disease"/>
            <person name="Wu L."/>
            <person name="Ma J."/>
        </authorList>
    </citation>
    <scope>NUCLEOTIDE SEQUENCE [LARGE SCALE GENOMIC DNA]</scope>
    <source>
        <strain evidence="10">KCTC 52487</strain>
    </source>
</reference>
<organism evidence="9 10">
    <name type="scientific">Hyphobacterium vulgare</name>
    <dbReference type="NCBI Taxonomy" id="1736751"/>
    <lineage>
        <taxon>Bacteria</taxon>
        <taxon>Pseudomonadati</taxon>
        <taxon>Pseudomonadota</taxon>
        <taxon>Alphaproteobacteria</taxon>
        <taxon>Maricaulales</taxon>
        <taxon>Maricaulaceae</taxon>
        <taxon>Hyphobacterium</taxon>
    </lineage>
</organism>
<gene>
    <name evidence="9" type="primary">hflK</name>
    <name evidence="9" type="ORF">ACFOOR_13000</name>
</gene>
<dbReference type="InterPro" id="IPR050710">
    <property type="entry name" value="Band7/mec-2_domain"/>
</dbReference>
<dbReference type="GO" id="GO:0006508">
    <property type="term" value="P:proteolysis"/>
    <property type="evidence" value="ECO:0007669"/>
    <property type="project" value="UniProtKB-KW"/>
</dbReference>
<dbReference type="NCBIfam" id="TIGR01933">
    <property type="entry name" value="hflK"/>
    <property type="match status" value="1"/>
</dbReference>
<keyword evidence="5" id="KW-0472">Membrane</keyword>
<dbReference type="GO" id="GO:0008233">
    <property type="term" value="F:peptidase activity"/>
    <property type="evidence" value="ECO:0007669"/>
    <property type="project" value="UniProtKB-KW"/>
</dbReference>
<feature type="compositionally biased region" description="Low complexity" evidence="7">
    <location>
        <begin position="26"/>
        <end position="35"/>
    </location>
</feature>
<dbReference type="CDD" id="cd03404">
    <property type="entry name" value="SPFH_HflK"/>
    <property type="match status" value="1"/>
</dbReference>
<dbReference type="Pfam" id="PF01145">
    <property type="entry name" value="Band_7"/>
    <property type="match status" value="1"/>
</dbReference>
<name>A0ABV7A0C6_9PROT</name>
<dbReference type="SUPFAM" id="SSF117892">
    <property type="entry name" value="Band 7/SPFH domain"/>
    <property type="match status" value="1"/>
</dbReference>
<keyword evidence="10" id="KW-1185">Reference proteome</keyword>
<evidence type="ECO:0000256" key="5">
    <source>
        <dbReference type="ARBA" id="ARBA00023136"/>
    </source>
</evidence>
<evidence type="ECO:0000256" key="6">
    <source>
        <dbReference type="RuleBase" id="RU364113"/>
    </source>
</evidence>
<proteinExistence type="inferred from homology"/>